<dbReference type="AlphaFoldDB" id="A0A1I9G4Y4"/>
<gene>
    <name evidence="1" type="primary">Bm14290</name>
    <name evidence="1" type="ORF">BM_Bm14290</name>
</gene>
<protein>
    <submittedName>
        <fullName evidence="1">Bm14290</fullName>
    </submittedName>
</protein>
<dbReference type="EMBL" id="LN857014">
    <property type="protein sequence ID" value="CDQ00670.1"/>
    <property type="molecule type" value="Genomic_DNA"/>
</dbReference>
<evidence type="ECO:0000313" key="1">
    <source>
        <dbReference type="EMBL" id="CDQ00670.1"/>
    </source>
</evidence>
<reference evidence="1" key="1">
    <citation type="journal article" date="2007" name="Science">
        <title>Draft genome of the filarial nematode parasite Brugia malayi.</title>
        <authorList>
            <person name="Ghedin E."/>
            <person name="Wang S."/>
            <person name="Spiro D."/>
            <person name="Caler E."/>
            <person name="Zhao Q."/>
            <person name="Crabtree J."/>
            <person name="Allen J.E."/>
            <person name="Delcher A.L."/>
            <person name="Guiliano D.B."/>
            <person name="Miranda-Saavedra D."/>
            <person name="Angiuoli S.V."/>
            <person name="Creasy T."/>
            <person name="Amedeo P."/>
            <person name="Haas B."/>
            <person name="El-Sayed N.M."/>
            <person name="Wortman J.R."/>
            <person name="Feldblyum T."/>
            <person name="Tallon L."/>
            <person name="Schatz M."/>
            <person name="Shumway M."/>
            <person name="Koo H."/>
            <person name="Salzberg S.L."/>
            <person name="Schobel S."/>
            <person name="Pertea M."/>
            <person name="Pop M."/>
            <person name="White O."/>
            <person name="Barton G.J."/>
            <person name="Carlow C.K."/>
            <person name="Crawford M.J."/>
            <person name="Daub J."/>
            <person name="Dimmic M.W."/>
            <person name="Estes C.F."/>
            <person name="Foster J.M."/>
            <person name="Ganatra M."/>
            <person name="Gregory W.F."/>
            <person name="Johnson N.M."/>
            <person name="Jin J."/>
            <person name="Komuniecki R."/>
            <person name="Korf I."/>
            <person name="Kumar S."/>
            <person name="Laney S."/>
            <person name="Li B.W."/>
            <person name="Li W."/>
            <person name="Lindblom T.H."/>
            <person name="Lustigman S."/>
            <person name="Ma D."/>
            <person name="Maina C.V."/>
            <person name="Martin D.M."/>
            <person name="McCarter J.P."/>
            <person name="McReynolds L."/>
            <person name="Mitreva M."/>
            <person name="Nutman T.B."/>
            <person name="Parkinson J."/>
            <person name="Peregrin-Alvarez J.M."/>
            <person name="Poole C."/>
            <person name="Ren Q."/>
            <person name="Saunders L."/>
            <person name="Sluder A.E."/>
            <person name="Smith K."/>
            <person name="Stanke M."/>
            <person name="Unnasch T.R."/>
            <person name="Ware J."/>
            <person name="Wei A.D."/>
            <person name="Weil G."/>
            <person name="Williams D.J."/>
            <person name="Zhang Y."/>
            <person name="Williams S.A."/>
            <person name="Fraser-Liggett C."/>
            <person name="Slatko B."/>
            <person name="Blaxter M.L."/>
            <person name="Scott A.L."/>
        </authorList>
    </citation>
    <scope>NUCLEOTIDE SEQUENCE</scope>
    <source>
        <strain evidence="1">FR3</strain>
    </source>
</reference>
<proteinExistence type="predicted"/>
<organism evidence="1">
    <name type="scientific">Brugia malayi</name>
    <name type="common">Filarial nematode worm</name>
    <dbReference type="NCBI Taxonomy" id="6279"/>
    <lineage>
        <taxon>Eukaryota</taxon>
        <taxon>Metazoa</taxon>
        <taxon>Ecdysozoa</taxon>
        <taxon>Nematoda</taxon>
        <taxon>Chromadorea</taxon>
        <taxon>Rhabditida</taxon>
        <taxon>Spirurina</taxon>
        <taxon>Spiruromorpha</taxon>
        <taxon>Filarioidea</taxon>
        <taxon>Onchocercidae</taxon>
        <taxon>Brugia</taxon>
    </lineage>
</organism>
<name>A0A1I9G4Y4_BRUMA</name>
<accession>A0A1I9G4Y4</accession>
<reference evidence="1" key="2">
    <citation type="submission" date="2012-12" db="EMBL/GenBank/DDBJ databases">
        <authorList>
            <consortium name="WormBase Consortium"/>
            <person name="Ghedin E."/>
            <person name="Paulini M."/>
        </authorList>
    </citation>
    <scope>NUCLEOTIDE SEQUENCE</scope>
    <source>
        <strain evidence="1">FR3</strain>
    </source>
</reference>
<sequence>MGRGAIISDKHCGRRHVTVTACMREISHISLRMKWNGLAPDVKEKEGA</sequence>